<keyword evidence="2" id="KW-1185">Reference proteome</keyword>
<dbReference type="EMBL" id="CP021425">
    <property type="protein sequence ID" value="ARU59245.1"/>
    <property type="molecule type" value="Genomic_DNA"/>
</dbReference>
<dbReference type="Proteomes" id="UP000196027">
    <property type="component" value="Chromosome"/>
</dbReference>
<gene>
    <name evidence="1" type="ORF">OLMES_5261</name>
</gene>
<dbReference type="KEGG" id="ome:OLMES_5261"/>
<accession>A0A1Y0IIA1</accession>
<dbReference type="OrthoDB" id="6196764at2"/>
<reference evidence="1 2" key="1">
    <citation type="submission" date="2017-05" db="EMBL/GenBank/DDBJ databases">
        <title>Genomic insights into alkan degradation activity of Oleiphilus messinensis.</title>
        <authorList>
            <person name="Kozyavkin S.A."/>
            <person name="Slesarev A.I."/>
            <person name="Golyshin P.N."/>
            <person name="Korzhenkov A."/>
            <person name="Golyshina O.N."/>
            <person name="Toshchakov S.V."/>
        </authorList>
    </citation>
    <scope>NUCLEOTIDE SEQUENCE [LARGE SCALE GENOMIC DNA]</scope>
    <source>
        <strain evidence="1 2">ME102</strain>
    </source>
</reference>
<proteinExistence type="predicted"/>
<dbReference type="AlphaFoldDB" id="A0A1Y0IIA1"/>
<evidence type="ECO:0000313" key="1">
    <source>
        <dbReference type="EMBL" id="ARU59245.1"/>
    </source>
</evidence>
<protein>
    <submittedName>
        <fullName evidence="1">Uncharacterized protein</fullName>
    </submittedName>
</protein>
<evidence type="ECO:0000313" key="2">
    <source>
        <dbReference type="Proteomes" id="UP000196027"/>
    </source>
</evidence>
<organism evidence="1 2">
    <name type="scientific">Oleiphilus messinensis</name>
    <dbReference type="NCBI Taxonomy" id="141451"/>
    <lineage>
        <taxon>Bacteria</taxon>
        <taxon>Pseudomonadati</taxon>
        <taxon>Pseudomonadota</taxon>
        <taxon>Gammaproteobacteria</taxon>
        <taxon>Oceanospirillales</taxon>
        <taxon>Oleiphilaceae</taxon>
        <taxon>Oleiphilus</taxon>
    </lineage>
</organism>
<name>A0A1Y0IIA1_9GAMM</name>
<sequence length="142" mass="15807">MVNHYSIAAIGFFTATFTIAGEKNSSPVIPVSINSVETHQISENLVRIIQYNMELEPKLDIEMFTAPGMDFKQLQSIQEIDLGKEKINFANSSGTYIEGISVEDTMIHFDIDHYYLEGGSIAISCQIKVAQEIGTPKCVEKE</sequence>